<evidence type="ECO:0000256" key="1">
    <source>
        <dbReference type="SAM" id="Coils"/>
    </source>
</evidence>
<dbReference type="AlphaFoldDB" id="A0A166ID90"/>
<reference evidence="2 3" key="1">
    <citation type="submission" date="2016-04" db="EMBL/GenBank/DDBJ databases">
        <title>Draft Genome Assembly of the Bloom-forming Cyanobacterium Nodularia spumigena Strain CENA596 in Shrimp Production Ponds.</title>
        <authorList>
            <person name="Popin R.V."/>
            <person name="Rigonato J."/>
            <person name="Abreu V.A."/>
            <person name="Andreote A.P."/>
            <person name="Silveira S.B."/>
            <person name="Odebrecht C."/>
            <person name="Fiore M.F."/>
        </authorList>
    </citation>
    <scope>NUCLEOTIDE SEQUENCE [LARGE SCALE GENOMIC DNA]</scope>
    <source>
        <strain evidence="2 3">CENA596</strain>
    </source>
</reference>
<sequence>MLYLAEVQKQKGGLLSGGPKTELKLLACQRTDQNWSTVSEEAITSEDASKLNDGALVLVELNPNRQVQRIQEAGRPLVNILQNFSRQLEKFKLKENEIDQWKESLTYQAQEMNRREMDMEARLEQLQQMEEEFQRLESQKQEVETKSEQISQLQADIERNRQELEGAWDHLRGEQRRLEECQADSSQGKVLDEEQSRLMSELLERLSNKVAPTETVREHLNVALELVASQQATLNSNWEKLEEQKTVATQQQAEVERLSQTLSDRQNAWQQARDLLEQHKAQLKVNTATLASKQDYVQIIKEQLQHQDLLHQQIRSLAASSSDVVLSQQIDVEALERMSLEELKQVIQDLTHKLEMDSSFVHDQEQELEYKQETIEKLQNQIKEAAGHEKIHLEIELADEKDLYQMLNETLVGQRRNLQQRQKLIKQYENILLRRQGHTVTTTEEDPQIDFAPILLQMKTQRQQHSQEVQKLEQEISQIRAAIEMDQGMIDNQTQEQNEKQQECQEIETNLLSLRTATSECWGRVNLYQETLQPIQDSLDGLRHKLEGIAESLAQFEETDDHQLQTINEMRHTLQNLMSQSELLAS</sequence>
<feature type="coiled-coil region" evidence="1">
    <location>
        <begin position="455"/>
        <end position="510"/>
    </location>
</feature>
<protein>
    <submittedName>
        <fullName evidence="2">Uncharacterized protein</fullName>
    </submittedName>
</protein>
<name>A0A166ID90_NODSP</name>
<accession>A0A166ID90</accession>
<keyword evidence="1" id="KW-0175">Coiled coil</keyword>
<evidence type="ECO:0000313" key="2">
    <source>
        <dbReference type="EMBL" id="KZL48241.1"/>
    </source>
</evidence>
<dbReference type="InterPro" id="IPR047813">
    <property type="entry name" value="HmpF"/>
</dbReference>
<dbReference type="EMBL" id="LWAJ01000259">
    <property type="protein sequence ID" value="KZL48241.1"/>
    <property type="molecule type" value="Genomic_DNA"/>
</dbReference>
<organism evidence="2 3">
    <name type="scientific">Nodularia spumigena CENA596</name>
    <dbReference type="NCBI Taxonomy" id="1819295"/>
    <lineage>
        <taxon>Bacteria</taxon>
        <taxon>Bacillati</taxon>
        <taxon>Cyanobacteriota</taxon>
        <taxon>Cyanophyceae</taxon>
        <taxon>Nostocales</taxon>
        <taxon>Nodulariaceae</taxon>
        <taxon>Nodularia</taxon>
    </lineage>
</organism>
<feature type="coiled-coil region" evidence="1">
    <location>
        <begin position="109"/>
        <end position="163"/>
    </location>
</feature>
<proteinExistence type="predicted"/>
<dbReference type="RefSeq" id="WP_063874101.1">
    <property type="nucleotide sequence ID" value="NZ_CAWMRI010000259.1"/>
</dbReference>
<gene>
    <name evidence="2" type="ORF">A2T98_18900</name>
</gene>
<comment type="caution">
    <text evidence="2">The sequence shown here is derived from an EMBL/GenBank/DDBJ whole genome shotgun (WGS) entry which is preliminary data.</text>
</comment>
<dbReference type="NCBIfam" id="NF038350">
    <property type="entry name" value="taxis_HmpF"/>
    <property type="match status" value="1"/>
</dbReference>
<feature type="coiled-coil region" evidence="1">
    <location>
        <begin position="361"/>
        <end position="388"/>
    </location>
</feature>
<dbReference type="OrthoDB" id="559923at2"/>
<evidence type="ECO:0000313" key="3">
    <source>
        <dbReference type="Proteomes" id="UP000076555"/>
    </source>
</evidence>
<dbReference type="Proteomes" id="UP000076555">
    <property type="component" value="Unassembled WGS sequence"/>
</dbReference>